<dbReference type="PaxDb" id="121845-A0A1S3DLQ2"/>
<gene>
    <name evidence="3" type="primary">LOC103520227</name>
</gene>
<sequence>MMYGYSGVFRQFWKTDPRLAPRYATGAEMPIWGTPPPEYSRLLVTVNPPRQRKSGRWTRPKNRTRPVWATGRKTRNRTHPRARGSTRSGTLSRTEVSFRNGTSAFADFRLESVTLGWTRRYYGRQWNSTGIERRKLFKCIPQVPLPWWPMTTVYNPWFNLPVMSDIDYESLRHSGE</sequence>
<organism evidence="2 3">
    <name type="scientific">Diaphorina citri</name>
    <name type="common">Asian citrus psyllid</name>
    <dbReference type="NCBI Taxonomy" id="121845"/>
    <lineage>
        <taxon>Eukaryota</taxon>
        <taxon>Metazoa</taxon>
        <taxon>Ecdysozoa</taxon>
        <taxon>Arthropoda</taxon>
        <taxon>Hexapoda</taxon>
        <taxon>Insecta</taxon>
        <taxon>Pterygota</taxon>
        <taxon>Neoptera</taxon>
        <taxon>Paraneoptera</taxon>
        <taxon>Hemiptera</taxon>
        <taxon>Sternorrhyncha</taxon>
        <taxon>Psylloidea</taxon>
        <taxon>Psyllidae</taxon>
        <taxon>Diaphorininae</taxon>
        <taxon>Diaphorina</taxon>
    </lineage>
</organism>
<feature type="compositionally biased region" description="Basic residues" evidence="1">
    <location>
        <begin position="73"/>
        <end position="84"/>
    </location>
</feature>
<evidence type="ECO:0000313" key="2">
    <source>
        <dbReference type="Proteomes" id="UP000079169"/>
    </source>
</evidence>
<protein>
    <submittedName>
        <fullName evidence="3">Uncharacterized protein LOC103520227</fullName>
    </submittedName>
</protein>
<keyword evidence="2" id="KW-1185">Reference proteome</keyword>
<name>A0A1S3DLQ2_DIACI</name>
<reference evidence="3" key="1">
    <citation type="submission" date="2025-08" db="UniProtKB">
        <authorList>
            <consortium name="RefSeq"/>
        </authorList>
    </citation>
    <scope>IDENTIFICATION</scope>
</reference>
<dbReference type="AlphaFoldDB" id="A0A1S3DLQ2"/>
<accession>A0A1S3DLQ2</accession>
<feature type="region of interest" description="Disordered" evidence="1">
    <location>
        <begin position="73"/>
        <end position="92"/>
    </location>
</feature>
<dbReference type="Proteomes" id="UP000079169">
    <property type="component" value="Unplaced"/>
</dbReference>
<evidence type="ECO:0000313" key="3">
    <source>
        <dbReference type="RefSeq" id="XP_008483543.1"/>
    </source>
</evidence>
<dbReference type="RefSeq" id="XP_008483543.1">
    <property type="nucleotide sequence ID" value="XM_008485321.2"/>
</dbReference>
<dbReference type="GeneID" id="103520227"/>
<proteinExistence type="predicted"/>
<dbReference type="KEGG" id="dci:103520227"/>
<evidence type="ECO:0000256" key="1">
    <source>
        <dbReference type="SAM" id="MobiDB-lite"/>
    </source>
</evidence>